<evidence type="ECO:0000313" key="2">
    <source>
        <dbReference type="EMBL" id="SMQ60559.1"/>
    </source>
</evidence>
<dbReference type="InterPro" id="IPR036513">
    <property type="entry name" value="STAS_dom_sf"/>
</dbReference>
<dbReference type="InterPro" id="IPR052746">
    <property type="entry name" value="MlaB_ABC_Transporter"/>
</dbReference>
<evidence type="ECO:0000313" key="3">
    <source>
        <dbReference type="Proteomes" id="UP000194450"/>
    </source>
</evidence>
<dbReference type="EMBL" id="FXWH01000001">
    <property type="protein sequence ID" value="SMQ60559.1"/>
    <property type="molecule type" value="Genomic_DNA"/>
</dbReference>
<dbReference type="PANTHER" id="PTHR35849">
    <property type="entry name" value="BLR2341 PROTEIN"/>
    <property type="match status" value="1"/>
</dbReference>
<dbReference type="InterPro" id="IPR058548">
    <property type="entry name" value="MlaB-like_STAS"/>
</dbReference>
<dbReference type="PROSITE" id="PS50801">
    <property type="entry name" value="STAS"/>
    <property type="match status" value="1"/>
</dbReference>
<proteinExistence type="predicted"/>
<feature type="domain" description="STAS" evidence="1">
    <location>
        <begin position="15"/>
        <end position="97"/>
    </location>
</feature>
<dbReference type="SUPFAM" id="SSF52091">
    <property type="entry name" value="SpoIIaa-like"/>
    <property type="match status" value="1"/>
</dbReference>
<dbReference type="AlphaFoldDB" id="A0A1Y6EDQ9"/>
<dbReference type="Pfam" id="PF13466">
    <property type="entry name" value="STAS_2"/>
    <property type="match status" value="1"/>
</dbReference>
<dbReference type="InterPro" id="IPR002645">
    <property type="entry name" value="STAS_dom"/>
</dbReference>
<evidence type="ECO:0000259" key="1">
    <source>
        <dbReference type="PROSITE" id="PS50801"/>
    </source>
</evidence>
<dbReference type="Proteomes" id="UP000194450">
    <property type="component" value="Unassembled WGS sequence"/>
</dbReference>
<gene>
    <name evidence="2" type="ORF">SAMN06297229_0434</name>
</gene>
<name>A0A1Y6EDQ9_9GAMM</name>
<protein>
    <submittedName>
        <fullName evidence="2">Phospholipid transport system transporter-binding protein</fullName>
    </submittedName>
</protein>
<sequence length="97" mass="10756">MSLSWELQDNNRVCISGELTRNTVPQFWQERSQWLQQDSLTIDLAGLEHVDTAGVALLIEIKRCLNGSQDALKFENANQQLRDIAAVSGVGSLLSLS</sequence>
<dbReference type="CDD" id="cd07043">
    <property type="entry name" value="STAS_anti-anti-sigma_factors"/>
    <property type="match status" value="1"/>
</dbReference>
<accession>A0A1Y6EDQ9</accession>
<keyword evidence="3" id="KW-1185">Reference proteome</keyword>
<dbReference type="PANTHER" id="PTHR35849:SF1">
    <property type="entry name" value="INTERMEMBRANE PHOSPHOLIPID TRANSPORT SYSTEM BINDING PROTEIN MLAB"/>
    <property type="match status" value="1"/>
</dbReference>
<dbReference type="RefSeq" id="WP_086433613.1">
    <property type="nucleotide sequence ID" value="NZ_FXWH01000001.1"/>
</dbReference>
<dbReference type="Gene3D" id="3.30.750.24">
    <property type="entry name" value="STAS domain"/>
    <property type="match status" value="1"/>
</dbReference>
<reference evidence="3" key="1">
    <citation type="submission" date="2017-04" db="EMBL/GenBank/DDBJ databases">
        <authorList>
            <person name="Varghese N."/>
            <person name="Submissions S."/>
        </authorList>
    </citation>
    <scope>NUCLEOTIDE SEQUENCE [LARGE SCALE GENOMIC DNA]</scope>
</reference>
<organism evidence="2 3">
    <name type="scientific">Pseudidiomarina planktonica</name>
    <dbReference type="NCBI Taxonomy" id="1323738"/>
    <lineage>
        <taxon>Bacteria</taxon>
        <taxon>Pseudomonadati</taxon>
        <taxon>Pseudomonadota</taxon>
        <taxon>Gammaproteobacteria</taxon>
        <taxon>Alteromonadales</taxon>
        <taxon>Idiomarinaceae</taxon>
        <taxon>Pseudidiomarina</taxon>
    </lineage>
</organism>
<dbReference type="OrthoDB" id="5900662at2"/>